<feature type="coiled-coil region" evidence="1">
    <location>
        <begin position="175"/>
        <end position="209"/>
    </location>
</feature>
<dbReference type="STRING" id="89065.SAMN05216605_12869"/>
<evidence type="ECO:0000313" key="2">
    <source>
        <dbReference type="EMBL" id="SDJ40472.1"/>
    </source>
</evidence>
<gene>
    <name evidence="2" type="ORF">SAMN05216605_12869</name>
</gene>
<dbReference type="AlphaFoldDB" id="A0A1G8TFW0"/>
<keyword evidence="1" id="KW-0175">Coiled coil</keyword>
<reference evidence="3" key="1">
    <citation type="submission" date="2016-10" db="EMBL/GenBank/DDBJ databases">
        <authorList>
            <person name="Varghese N."/>
            <person name="Submissions S."/>
        </authorList>
    </citation>
    <scope>NUCLEOTIDE SEQUENCE [LARGE SCALE GENOMIC DNA]</scope>
    <source>
        <strain evidence="3">ATCC 700689</strain>
    </source>
</reference>
<name>A0A1G8TFW0_9PSED</name>
<dbReference type="RefSeq" id="WP_074759123.1">
    <property type="nucleotide sequence ID" value="NZ_FNCO01000028.1"/>
</dbReference>
<dbReference type="Proteomes" id="UP000182894">
    <property type="component" value="Unassembled WGS sequence"/>
</dbReference>
<keyword evidence="3" id="KW-1185">Reference proteome</keyword>
<organism evidence="2 3">
    <name type="scientific">Pseudomonas abietaniphila</name>
    <dbReference type="NCBI Taxonomy" id="89065"/>
    <lineage>
        <taxon>Bacteria</taxon>
        <taxon>Pseudomonadati</taxon>
        <taxon>Pseudomonadota</taxon>
        <taxon>Gammaproteobacteria</taxon>
        <taxon>Pseudomonadales</taxon>
        <taxon>Pseudomonadaceae</taxon>
        <taxon>Pseudomonas</taxon>
    </lineage>
</organism>
<dbReference type="EMBL" id="FNCO01000028">
    <property type="protein sequence ID" value="SDJ40472.1"/>
    <property type="molecule type" value="Genomic_DNA"/>
</dbReference>
<accession>A0A1G8TFW0</accession>
<protein>
    <submittedName>
        <fullName evidence="2">Uncharacterized protein</fullName>
    </submittedName>
</protein>
<evidence type="ECO:0000313" key="3">
    <source>
        <dbReference type="Proteomes" id="UP000182894"/>
    </source>
</evidence>
<sequence length="270" mass="29585">MSQECQQPQAHPARCGCEQKKPHPDRLCHIDYAAHPYHCGCLKGDAEAQRRFDEYQRNTSVLPAGYCDPNRAQQGGEPKPPALTVPPGGGERKTFADAIKNPPDWVGKALSGGKVVCAICADLGDQCVTCEEAEFSAWADRHFASADYRQTSAGVFIQDWMRHSFAAWQARGKDVTRLQAENAALQQRLNVADQLVDDLQSELTKARELLTDLKYWAPSKGQVLIDRFLAHQSAPACMHEWDINEQGTATTCSSCGARSSDDAPVAKGGE</sequence>
<proteinExistence type="predicted"/>
<evidence type="ECO:0000256" key="1">
    <source>
        <dbReference type="SAM" id="Coils"/>
    </source>
</evidence>
<dbReference type="OrthoDB" id="7033513at2"/>